<dbReference type="RefSeq" id="WP_218390600.1">
    <property type="nucleotide sequence ID" value="NZ_JAHUZE010000001.1"/>
</dbReference>
<dbReference type="InterPro" id="IPR000281">
    <property type="entry name" value="HTH_RpiR"/>
</dbReference>
<evidence type="ECO:0000259" key="1">
    <source>
        <dbReference type="PROSITE" id="PS51071"/>
    </source>
</evidence>
<dbReference type="PROSITE" id="PS51071">
    <property type="entry name" value="HTH_RPIR"/>
    <property type="match status" value="1"/>
</dbReference>
<dbReference type="InterPro" id="IPR047640">
    <property type="entry name" value="RpiR-like"/>
</dbReference>
<protein>
    <submittedName>
        <fullName evidence="2">MurR/RpiR family transcriptional regulator</fullName>
    </submittedName>
</protein>
<dbReference type="Pfam" id="PF01380">
    <property type="entry name" value="SIS"/>
    <property type="match status" value="1"/>
</dbReference>
<evidence type="ECO:0000313" key="2">
    <source>
        <dbReference type="EMBL" id="MBV7377727.1"/>
    </source>
</evidence>
<dbReference type="PANTHER" id="PTHR30514:SF18">
    <property type="entry name" value="RPIR-FAMILY TRANSCRIPTIONAL REGULATOR"/>
    <property type="match status" value="1"/>
</dbReference>
<sequence length="287" mass="31229">MPTTFESRLADRYGSLSDALRQAADFLRANPVDIATRPLRTVSRESGVSPAAFSRLSRALDYENFDDLREEFRASLGRRVQNFADRAEQLQDAHGRGETAFLDDHLSACQTNLALLADRIDRRMLEATADRLSASRKVLLQGGLGSTGVTEHLAYLASFHTDNWVMAGRMGASLGGGIIGMDARDAIVIVTKPPFANRSIKAAELAASRGVYVVVITDTPACPALQYASSRFIVPTESPHFYSSYVGTLFLVETLIGMVVGRTGETARTRIADVENANRTLAEVWSG</sequence>
<evidence type="ECO:0000313" key="3">
    <source>
        <dbReference type="Proteomes" id="UP000756530"/>
    </source>
</evidence>
<dbReference type="Proteomes" id="UP000756530">
    <property type="component" value="Unassembled WGS sequence"/>
</dbReference>
<dbReference type="PANTHER" id="PTHR30514">
    <property type="entry name" value="GLUCOKINASE"/>
    <property type="match status" value="1"/>
</dbReference>
<keyword evidence="3" id="KW-1185">Reference proteome</keyword>
<organism evidence="2 3">
    <name type="scientific">Maritimibacter dapengensis</name>
    <dbReference type="NCBI Taxonomy" id="2836868"/>
    <lineage>
        <taxon>Bacteria</taxon>
        <taxon>Pseudomonadati</taxon>
        <taxon>Pseudomonadota</taxon>
        <taxon>Alphaproteobacteria</taxon>
        <taxon>Rhodobacterales</taxon>
        <taxon>Roseobacteraceae</taxon>
        <taxon>Maritimibacter</taxon>
    </lineage>
</organism>
<gene>
    <name evidence="2" type="ORF">KJP28_02240</name>
</gene>
<accession>A0ABS6SXQ0</accession>
<feature type="domain" description="HTH rpiR-type" evidence="1">
    <location>
        <begin position="3"/>
        <end position="79"/>
    </location>
</feature>
<comment type="caution">
    <text evidence="2">The sequence shown here is derived from an EMBL/GenBank/DDBJ whole genome shotgun (WGS) entry which is preliminary data.</text>
</comment>
<name>A0ABS6SXQ0_9RHOB</name>
<reference evidence="2 3" key="1">
    <citation type="submission" date="2021-05" db="EMBL/GenBank/DDBJ databases">
        <title>Culturable bacteria isolated from Daya Bay.</title>
        <authorList>
            <person name="Zheng W."/>
            <person name="Yu S."/>
            <person name="Huang Y."/>
        </authorList>
    </citation>
    <scope>NUCLEOTIDE SEQUENCE [LARGE SCALE GENOMIC DNA]</scope>
    <source>
        <strain evidence="2 3">DP4N28-5</strain>
    </source>
</reference>
<dbReference type="InterPro" id="IPR001347">
    <property type="entry name" value="SIS_dom"/>
</dbReference>
<dbReference type="EMBL" id="JAHUZE010000001">
    <property type="protein sequence ID" value="MBV7377727.1"/>
    <property type="molecule type" value="Genomic_DNA"/>
</dbReference>
<proteinExistence type="predicted"/>